<evidence type="ECO:0008006" key="5">
    <source>
        <dbReference type="Google" id="ProtNLM"/>
    </source>
</evidence>
<dbReference type="PANTHER" id="PTHR31793:SF27">
    <property type="entry name" value="NOVEL THIOESTERASE SUPERFAMILY DOMAIN AND SAPOSIN A-TYPE DOMAIN CONTAINING PROTEIN (0610012H03RIK)"/>
    <property type="match status" value="1"/>
</dbReference>
<accession>A0A147HAE8</accession>
<dbReference type="AlphaFoldDB" id="A0A147HAE8"/>
<dbReference type="OrthoDB" id="9799036at2"/>
<evidence type="ECO:0000256" key="1">
    <source>
        <dbReference type="ARBA" id="ARBA00005953"/>
    </source>
</evidence>
<dbReference type="Gene3D" id="3.10.129.10">
    <property type="entry name" value="Hotdog Thioesterase"/>
    <property type="match status" value="2"/>
</dbReference>
<dbReference type="CDD" id="cd00586">
    <property type="entry name" value="4HBT"/>
    <property type="match status" value="1"/>
</dbReference>
<evidence type="ECO:0000256" key="2">
    <source>
        <dbReference type="ARBA" id="ARBA00022801"/>
    </source>
</evidence>
<protein>
    <recommendedName>
        <fullName evidence="5">Acyl-CoA thioesterase FadM</fullName>
    </recommendedName>
</protein>
<reference evidence="3 4" key="1">
    <citation type="journal article" date="2016" name="Front. Microbiol.">
        <title>Genomic Resource of Rice Seed Associated Bacteria.</title>
        <authorList>
            <person name="Midha S."/>
            <person name="Bansal K."/>
            <person name="Sharma S."/>
            <person name="Kumar N."/>
            <person name="Patil P.P."/>
            <person name="Chaudhry V."/>
            <person name="Patil P.B."/>
        </authorList>
    </citation>
    <scope>NUCLEOTIDE SEQUENCE [LARGE SCALE GENOMIC DNA]</scope>
    <source>
        <strain evidence="3 4">NS331</strain>
    </source>
</reference>
<gene>
    <name evidence="3" type="ORF">NS331_03110</name>
</gene>
<dbReference type="EMBL" id="LDSL01000024">
    <property type="protein sequence ID" value="KTT26920.1"/>
    <property type="molecule type" value="Genomic_DNA"/>
</dbReference>
<keyword evidence="2" id="KW-0378">Hydrolase</keyword>
<evidence type="ECO:0000313" key="4">
    <source>
        <dbReference type="Proteomes" id="UP000072741"/>
    </source>
</evidence>
<proteinExistence type="inferred from homology"/>
<comment type="similarity">
    <text evidence="1">Belongs to the 4-hydroxybenzoyl-CoA thioesterase family.</text>
</comment>
<dbReference type="SUPFAM" id="SSF54637">
    <property type="entry name" value="Thioesterase/thiol ester dehydrase-isomerase"/>
    <property type="match status" value="2"/>
</dbReference>
<evidence type="ECO:0000313" key="3">
    <source>
        <dbReference type="EMBL" id="KTT26920.1"/>
    </source>
</evidence>
<name>A0A147HAE8_9BURK</name>
<keyword evidence="4" id="KW-1185">Reference proteome</keyword>
<organism evidence="3 4">
    <name type="scientific">Pseudacidovorax intermedius</name>
    <dbReference type="NCBI Taxonomy" id="433924"/>
    <lineage>
        <taxon>Bacteria</taxon>
        <taxon>Pseudomonadati</taxon>
        <taxon>Pseudomonadota</taxon>
        <taxon>Betaproteobacteria</taxon>
        <taxon>Burkholderiales</taxon>
        <taxon>Comamonadaceae</taxon>
        <taxon>Pseudacidovorax</taxon>
    </lineage>
</organism>
<dbReference type="GO" id="GO:0047617">
    <property type="term" value="F:fatty acyl-CoA hydrolase activity"/>
    <property type="evidence" value="ECO:0007669"/>
    <property type="project" value="TreeGrafter"/>
</dbReference>
<dbReference type="PANTHER" id="PTHR31793">
    <property type="entry name" value="4-HYDROXYBENZOYL-COA THIOESTERASE FAMILY MEMBER"/>
    <property type="match status" value="1"/>
</dbReference>
<dbReference type="Proteomes" id="UP000072741">
    <property type="component" value="Unassembled WGS sequence"/>
</dbReference>
<dbReference type="Pfam" id="PF13279">
    <property type="entry name" value="4HBT_2"/>
    <property type="match status" value="1"/>
</dbReference>
<dbReference type="RefSeq" id="WP_058640553.1">
    <property type="nucleotide sequence ID" value="NZ_LDSL01000024.1"/>
</dbReference>
<dbReference type="InterPro" id="IPR029069">
    <property type="entry name" value="HotDog_dom_sf"/>
</dbReference>
<comment type="caution">
    <text evidence="3">The sequence shown here is derived from an EMBL/GenBank/DDBJ whole genome shotgun (WGS) entry which is preliminary data.</text>
</comment>
<sequence>MSGDAAHLPEAMRRQAWRQVREAYGWHTPLTPRHADLDLLRHLNNAAAIGLHIEARIRWLDAVLPQPAAEGLRLRPAGLWTDFLAEGGYPAPLEAGVALLCVDAEAAHIATALFQQGRCIGLQHAELAAWQDGERVPLPAALVQRLRAQEQPHPMPAEVHATFGTPPARSVDEALATRYADLDADGLLSDLALARYLEHGRSRWWLDGDADPRRLPLAGSVNVMVAHIAVRVYRATPVPATWQLRTGVQAMGRSSVTMRCRLFDGARLQADSEAVLVAIDPANHRPAPLPDAVRERWSALLPAA</sequence>
<dbReference type="InterPro" id="IPR050563">
    <property type="entry name" value="4-hydroxybenzoyl-CoA_TE"/>
</dbReference>